<proteinExistence type="inferred from homology"/>
<evidence type="ECO:0000256" key="1">
    <source>
        <dbReference type="ARBA" id="ARBA00000553"/>
    </source>
</evidence>
<comment type="similarity">
    <text evidence="2 10">Belongs to the purine nucleoside phosphorylase YfiH/LACC1 family.</text>
</comment>
<evidence type="ECO:0000313" key="12">
    <source>
        <dbReference type="Proteomes" id="UP000000379"/>
    </source>
</evidence>
<sequence length="249" mass="26689">MPELIRAPNIAAPHGFTTRAGGVSGGAYAGLNLGLSSGDDAAAVAENRRRVLEVLGAAQGDVCAFHQVHGDRVLEASPSWFEEEADAAVSDTPGLWLVVSTADCLPVLFHDPRTGAVGAAHCGWRGTVARLAQRTVEALRSRFGCDPADVRVAFGPAIRQPYYQVGPEVARAFLAAGFPEGVFKENGAGVLLDVPGANRWLLLESGVQEANLWDSGLCTYEDRRFYSHRRDRGRTGRQWGVIQVPSPQK</sequence>
<dbReference type="EMBL" id="CP002049">
    <property type="protein sequence ID" value="ADI15145.1"/>
    <property type="molecule type" value="Genomic_DNA"/>
</dbReference>
<dbReference type="HOGENOM" id="CLU_065784_0_0_0"/>
<dbReference type="Proteomes" id="UP000000379">
    <property type="component" value="Chromosome"/>
</dbReference>
<reference evidence="11 12" key="2">
    <citation type="journal article" date="2011" name="Stand. Genomic Sci.">
        <title>Complete genome sequence of Truepera radiovictrix type strain (RQ-24).</title>
        <authorList>
            <person name="Ivanova N."/>
            <person name="Rohde C."/>
            <person name="Munk C."/>
            <person name="Nolan M."/>
            <person name="Lucas S."/>
            <person name="Del Rio T.G."/>
            <person name="Tice H."/>
            <person name="Deshpande S."/>
            <person name="Cheng J.F."/>
            <person name="Tapia R."/>
            <person name="Han C."/>
            <person name="Goodwin L."/>
            <person name="Pitluck S."/>
            <person name="Liolios K."/>
            <person name="Mavromatis K."/>
            <person name="Mikhailova N."/>
            <person name="Pati A."/>
            <person name="Chen A."/>
            <person name="Palaniappan K."/>
            <person name="Land M."/>
            <person name="Hauser L."/>
            <person name="Chang Y.J."/>
            <person name="Jeffries C.D."/>
            <person name="Brambilla E."/>
            <person name="Rohde M."/>
            <person name="Goker M."/>
            <person name="Tindall B.J."/>
            <person name="Woyke T."/>
            <person name="Bristow J."/>
            <person name="Eisen J.A."/>
            <person name="Markowitz V."/>
            <person name="Hugenholtz P."/>
            <person name="Kyrpides N.C."/>
            <person name="Klenk H.P."/>
            <person name="Lapidus A."/>
        </authorList>
    </citation>
    <scope>NUCLEOTIDE SEQUENCE [LARGE SCALE GENOMIC DNA]</scope>
    <source>
        <strain evidence="12">DSM 17093 / CIP 108686 / LMG 22925 / RQ-24</strain>
    </source>
</reference>
<comment type="catalytic activity">
    <reaction evidence="9">
        <text>S-methyl-5'-thioadenosine + phosphate = 5-(methylsulfanyl)-alpha-D-ribose 1-phosphate + adenine</text>
        <dbReference type="Rhea" id="RHEA:11852"/>
        <dbReference type="ChEBI" id="CHEBI:16708"/>
        <dbReference type="ChEBI" id="CHEBI:17509"/>
        <dbReference type="ChEBI" id="CHEBI:43474"/>
        <dbReference type="ChEBI" id="CHEBI:58533"/>
        <dbReference type="EC" id="2.4.2.28"/>
    </reaction>
    <physiologicalReaction direction="left-to-right" evidence="9">
        <dbReference type="Rhea" id="RHEA:11853"/>
    </physiologicalReaction>
</comment>
<evidence type="ECO:0000256" key="10">
    <source>
        <dbReference type="RuleBase" id="RU361274"/>
    </source>
</evidence>
<dbReference type="NCBIfam" id="TIGR00726">
    <property type="entry name" value="peptidoglycan editing factor PgeF"/>
    <property type="match status" value="1"/>
</dbReference>
<evidence type="ECO:0000256" key="8">
    <source>
        <dbReference type="ARBA" id="ARBA00048968"/>
    </source>
</evidence>
<comment type="catalytic activity">
    <reaction evidence="7">
        <text>adenosine + H2O + H(+) = inosine + NH4(+)</text>
        <dbReference type="Rhea" id="RHEA:24408"/>
        <dbReference type="ChEBI" id="CHEBI:15377"/>
        <dbReference type="ChEBI" id="CHEBI:15378"/>
        <dbReference type="ChEBI" id="CHEBI:16335"/>
        <dbReference type="ChEBI" id="CHEBI:17596"/>
        <dbReference type="ChEBI" id="CHEBI:28938"/>
        <dbReference type="EC" id="3.5.4.4"/>
    </reaction>
    <physiologicalReaction direction="left-to-right" evidence="7">
        <dbReference type="Rhea" id="RHEA:24409"/>
    </physiologicalReaction>
</comment>
<evidence type="ECO:0000256" key="9">
    <source>
        <dbReference type="ARBA" id="ARBA00049893"/>
    </source>
</evidence>
<dbReference type="CDD" id="cd16833">
    <property type="entry name" value="YfiH"/>
    <property type="match status" value="1"/>
</dbReference>
<reference evidence="12" key="1">
    <citation type="submission" date="2010-05" db="EMBL/GenBank/DDBJ databases">
        <title>The complete genome of Truepera radiovictris DSM 17093.</title>
        <authorList>
            <consortium name="US DOE Joint Genome Institute (JGI-PGF)"/>
            <person name="Lucas S."/>
            <person name="Copeland A."/>
            <person name="Lapidus A."/>
            <person name="Glavina del Rio T."/>
            <person name="Dalin E."/>
            <person name="Tice H."/>
            <person name="Bruce D."/>
            <person name="Goodwin L."/>
            <person name="Pitluck S."/>
            <person name="Kyrpides N."/>
            <person name="Mavromatis K."/>
            <person name="Ovchinnikova G."/>
            <person name="Munk A.C."/>
            <person name="Detter J.C."/>
            <person name="Han C."/>
            <person name="Tapia R."/>
            <person name="Land M."/>
            <person name="Hauser L."/>
            <person name="Markowitz V."/>
            <person name="Cheng J.-F."/>
            <person name="Hugenholtz P."/>
            <person name="Woyke T."/>
            <person name="Wu D."/>
            <person name="Tindall B."/>
            <person name="Pomrenke H.G."/>
            <person name="Brambilla E."/>
            <person name="Klenk H.-P."/>
            <person name="Eisen J.A."/>
        </authorList>
    </citation>
    <scope>NUCLEOTIDE SEQUENCE [LARGE SCALE GENOMIC DNA]</scope>
    <source>
        <strain evidence="12">DSM 17093 / CIP 108686 / LMG 22925 / RQ-24</strain>
    </source>
</reference>
<gene>
    <name evidence="11" type="ordered locus">Trad_2031</name>
</gene>
<dbReference type="GO" id="GO:0005507">
    <property type="term" value="F:copper ion binding"/>
    <property type="evidence" value="ECO:0007669"/>
    <property type="project" value="TreeGrafter"/>
</dbReference>
<dbReference type="GO" id="GO:0016787">
    <property type="term" value="F:hydrolase activity"/>
    <property type="evidence" value="ECO:0007669"/>
    <property type="project" value="UniProtKB-KW"/>
</dbReference>
<dbReference type="SUPFAM" id="SSF64438">
    <property type="entry name" value="CNF1/YfiH-like putative cysteine hydrolases"/>
    <property type="match status" value="1"/>
</dbReference>
<dbReference type="GO" id="GO:0017061">
    <property type="term" value="F:S-methyl-5-thioadenosine phosphorylase activity"/>
    <property type="evidence" value="ECO:0007669"/>
    <property type="project" value="UniProtKB-EC"/>
</dbReference>
<protein>
    <recommendedName>
        <fullName evidence="10">Purine nucleoside phosphorylase</fullName>
    </recommendedName>
</protein>
<comment type="catalytic activity">
    <reaction evidence="8">
        <text>adenosine + phosphate = alpha-D-ribose 1-phosphate + adenine</text>
        <dbReference type="Rhea" id="RHEA:27642"/>
        <dbReference type="ChEBI" id="CHEBI:16335"/>
        <dbReference type="ChEBI" id="CHEBI:16708"/>
        <dbReference type="ChEBI" id="CHEBI:43474"/>
        <dbReference type="ChEBI" id="CHEBI:57720"/>
        <dbReference type="EC" id="2.4.2.1"/>
    </reaction>
    <physiologicalReaction direction="left-to-right" evidence="8">
        <dbReference type="Rhea" id="RHEA:27643"/>
    </physiologicalReaction>
</comment>
<evidence type="ECO:0000256" key="7">
    <source>
        <dbReference type="ARBA" id="ARBA00047989"/>
    </source>
</evidence>
<dbReference type="OrthoDB" id="4279at2"/>
<keyword evidence="12" id="KW-1185">Reference proteome</keyword>
<evidence type="ECO:0000256" key="5">
    <source>
        <dbReference type="ARBA" id="ARBA00022801"/>
    </source>
</evidence>
<keyword evidence="4" id="KW-0479">Metal-binding</keyword>
<dbReference type="STRING" id="649638.Trad_2031"/>
<keyword evidence="5" id="KW-0378">Hydrolase</keyword>
<evidence type="ECO:0000256" key="2">
    <source>
        <dbReference type="ARBA" id="ARBA00007353"/>
    </source>
</evidence>
<dbReference type="PANTHER" id="PTHR30616:SF2">
    <property type="entry name" value="PURINE NUCLEOSIDE PHOSPHORYLASE LACC1"/>
    <property type="match status" value="1"/>
</dbReference>
<dbReference type="KEGG" id="tra:Trad_2031"/>
<accession>D7CR57</accession>
<evidence type="ECO:0000256" key="4">
    <source>
        <dbReference type="ARBA" id="ARBA00022723"/>
    </source>
</evidence>
<dbReference type="InterPro" id="IPR011324">
    <property type="entry name" value="Cytotoxic_necrot_fac-like_cat"/>
</dbReference>
<dbReference type="AlphaFoldDB" id="D7CR57"/>
<name>D7CR57_TRURR</name>
<dbReference type="InterPro" id="IPR003730">
    <property type="entry name" value="Cu_polyphenol_OxRdtase"/>
</dbReference>
<dbReference type="Gene3D" id="3.60.140.10">
    <property type="entry name" value="CNF1/YfiH-like putative cysteine hydrolases"/>
    <property type="match status" value="1"/>
</dbReference>
<keyword evidence="6" id="KW-0862">Zinc</keyword>
<dbReference type="RefSeq" id="WP_013178510.1">
    <property type="nucleotide sequence ID" value="NC_014221.1"/>
</dbReference>
<comment type="catalytic activity">
    <reaction evidence="1">
        <text>inosine + phosphate = alpha-D-ribose 1-phosphate + hypoxanthine</text>
        <dbReference type="Rhea" id="RHEA:27646"/>
        <dbReference type="ChEBI" id="CHEBI:17368"/>
        <dbReference type="ChEBI" id="CHEBI:17596"/>
        <dbReference type="ChEBI" id="CHEBI:43474"/>
        <dbReference type="ChEBI" id="CHEBI:57720"/>
        <dbReference type="EC" id="2.4.2.1"/>
    </reaction>
    <physiologicalReaction direction="left-to-right" evidence="1">
        <dbReference type="Rhea" id="RHEA:27647"/>
    </physiologicalReaction>
</comment>
<evidence type="ECO:0000313" key="11">
    <source>
        <dbReference type="EMBL" id="ADI15145.1"/>
    </source>
</evidence>
<evidence type="ECO:0000256" key="3">
    <source>
        <dbReference type="ARBA" id="ARBA00022679"/>
    </source>
</evidence>
<evidence type="ECO:0000256" key="6">
    <source>
        <dbReference type="ARBA" id="ARBA00022833"/>
    </source>
</evidence>
<dbReference type="InterPro" id="IPR038371">
    <property type="entry name" value="Cu_polyphenol_OxRdtase_sf"/>
</dbReference>
<dbReference type="eggNOG" id="COG1496">
    <property type="taxonomic scope" value="Bacteria"/>
</dbReference>
<dbReference type="Pfam" id="PF02578">
    <property type="entry name" value="Cu-oxidase_4"/>
    <property type="match status" value="1"/>
</dbReference>
<keyword evidence="3" id="KW-0808">Transferase</keyword>
<organism evidence="11 12">
    <name type="scientific">Truepera radiovictrix (strain DSM 17093 / CIP 108686 / LMG 22925 / RQ-24)</name>
    <dbReference type="NCBI Taxonomy" id="649638"/>
    <lineage>
        <taxon>Bacteria</taxon>
        <taxon>Thermotogati</taxon>
        <taxon>Deinococcota</taxon>
        <taxon>Deinococci</taxon>
        <taxon>Trueperales</taxon>
        <taxon>Trueperaceae</taxon>
        <taxon>Truepera</taxon>
    </lineage>
</organism>
<dbReference type="PANTHER" id="PTHR30616">
    <property type="entry name" value="UNCHARACTERIZED PROTEIN YFIH"/>
    <property type="match status" value="1"/>
</dbReference>